<dbReference type="Proteomes" id="UP000821865">
    <property type="component" value="Chromosome 9"/>
</dbReference>
<sequence length="257" mass="28505">MATVRTESVNLRYLEMADPKINFLLVGVTRAKDHDFAKNDDGKIEAGEMLDGLERHKKEGRVPGNHDVVYLMTGLGSPHDETPECPWAEGYLMSYVDGGLKKYKLSACSQQTIRQNVKKLSQECFSVLSEKNYMTDHKKFPGQTVRAQYVCKKLIKKQAKGRKVFAQKGYAPENRSDTTIVLFDAPKHQAGTKNRTDSPDTPAADTSMADESSGEIPAIPVSNPYCVLRSEKMAGKNSFEVGPNTFNSAKVANRPKV</sequence>
<gene>
    <name evidence="1" type="ORF">HPB49_016417</name>
</gene>
<dbReference type="EMBL" id="CM023478">
    <property type="protein sequence ID" value="KAH7933734.1"/>
    <property type="molecule type" value="Genomic_DNA"/>
</dbReference>
<keyword evidence="2" id="KW-1185">Reference proteome</keyword>
<name>A0ACB8C4F5_DERSI</name>
<protein>
    <submittedName>
        <fullName evidence="1">Uncharacterized protein</fullName>
    </submittedName>
</protein>
<comment type="caution">
    <text evidence="1">The sequence shown here is derived from an EMBL/GenBank/DDBJ whole genome shotgun (WGS) entry which is preliminary data.</text>
</comment>
<proteinExistence type="predicted"/>
<reference evidence="1" key="1">
    <citation type="submission" date="2020-05" db="EMBL/GenBank/DDBJ databases">
        <title>Large-scale comparative analyses of tick genomes elucidate their genetic diversity and vector capacities.</title>
        <authorList>
            <person name="Jia N."/>
            <person name="Wang J."/>
            <person name="Shi W."/>
            <person name="Du L."/>
            <person name="Sun Y."/>
            <person name="Zhan W."/>
            <person name="Jiang J."/>
            <person name="Wang Q."/>
            <person name="Zhang B."/>
            <person name="Ji P."/>
            <person name="Sakyi L.B."/>
            <person name="Cui X."/>
            <person name="Yuan T."/>
            <person name="Jiang B."/>
            <person name="Yang W."/>
            <person name="Lam T.T.-Y."/>
            <person name="Chang Q."/>
            <person name="Ding S."/>
            <person name="Wang X."/>
            <person name="Zhu J."/>
            <person name="Ruan X."/>
            <person name="Zhao L."/>
            <person name="Wei J."/>
            <person name="Que T."/>
            <person name="Du C."/>
            <person name="Cheng J."/>
            <person name="Dai P."/>
            <person name="Han X."/>
            <person name="Huang E."/>
            <person name="Gao Y."/>
            <person name="Liu J."/>
            <person name="Shao H."/>
            <person name="Ye R."/>
            <person name="Li L."/>
            <person name="Wei W."/>
            <person name="Wang X."/>
            <person name="Wang C."/>
            <person name="Yang T."/>
            <person name="Huo Q."/>
            <person name="Li W."/>
            <person name="Guo W."/>
            <person name="Chen H."/>
            <person name="Zhou L."/>
            <person name="Ni X."/>
            <person name="Tian J."/>
            <person name="Zhou Y."/>
            <person name="Sheng Y."/>
            <person name="Liu T."/>
            <person name="Pan Y."/>
            <person name="Xia L."/>
            <person name="Li J."/>
            <person name="Zhao F."/>
            <person name="Cao W."/>
        </authorList>
    </citation>
    <scope>NUCLEOTIDE SEQUENCE</scope>
    <source>
        <strain evidence="1">Dsil-2018</strain>
    </source>
</reference>
<accession>A0ACB8C4F5</accession>
<organism evidence="1 2">
    <name type="scientific">Dermacentor silvarum</name>
    <name type="common">Tick</name>
    <dbReference type="NCBI Taxonomy" id="543639"/>
    <lineage>
        <taxon>Eukaryota</taxon>
        <taxon>Metazoa</taxon>
        <taxon>Ecdysozoa</taxon>
        <taxon>Arthropoda</taxon>
        <taxon>Chelicerata</taxon>
        <taxon>Arachnida</taxon>
        <taxon>Acari</taxon>
        <taxon>Parasitiformes</taxon>
        <taxon>Ixodida</taxon>
        <taxon>Ixodoidea</taxon>
        <taxon>Ixodidae</taxon>
        <taxon>Rhipicephalinae</taxon>
        <taxon>Dermacentor</taxon>
    </lineage>
</organism>
<evidence type="ECO:0000313" key="1">
    <source>
        <dbReference type="EMBL" id="KAH7933734.1"/>
    </source>
</evidence>
<evidence type="ECO:0000313" key="2">
    <source>
        <dbReference type="Proteomes" id="UP000821865"/>
    </source>
</evidence>